<evidence type="ECO:0000256" key="9">
    <source>
        <dbReference type="ARBA" id="ARBA00038669"/>
    </source>
</evidence>
<evidence type="ECO:0000313" key="15">
    <source>
        <dbReference type="Proteomes" id="UP000198856"/>
    </source>
</evidence>
<dbReference type="GO" id="GO:0015413">
    <property type="term" value="F:ABC-type nickel transporter activity"/>
    <property type="evidence" value="ECO:0007669"/>
    <property type="project" value="UniProtKB-EC"/>
</dbReference>
<dbReference type="OrthoDB" id="18209at2157"/>
<keyword evidence="15" id="KW-1185">Reference proteome</keyword>
<keyword evidence="2" id="KW-0813">Transport</keyword>
<comment type="subcellular location">
    <subcellularLocation>
        <location evidence="1">Cell membrane</location>
        <topology evidence="1">Peripheral membrane protein</topology>
    </subcellularLocation>
</comment>
<dbReference type="AlphaFoldDB" id="A0A1G8VMZ6"/>
<feature type="domain" description="ABC transporter" evidence="13">
    <location>
        <begin position="7"/>
        <end position="301"/>
    </location>
</feature>
<comment type="subunit">
    <text evidence="9">The complex is composed of two ATP-binding proteins (NikD and NikE), two transmembrane proteins (NikB and NikC) and a solute-binding protein (NikA).</text>
</comment>
<dbReference type="GO" id="GO:0016887">
    <property type="term" value="F:ATP hydrolysis activity"/>
    <property type="evidence" value="ECO:0007669"/>
    <property type="project" value="InterPro"/>
</dbReference>
<evidence type="ECO:0000256" key="6">
    <source>
        <dbReference type="ARBA" id="ARBA00022967"/>
    </source>
</evidence>
<dbReference type="Pfam" id="PF00005">
    <property type="entry name" value="ABC_tran"/>
    <property type="match status" value="2"/>
</dbReference>
<dbReference type="PROSITE" id="PS00211">
    <property type="entry name" value="ABC_TRANSPORTER_1"/>
    <property type="match status" value="1"/>
</dbReference>
<evidence type="ECO:0000259" key="13">
    <source>
        <dbReference type="PROSITE" id="PS50893"/>
    </source>
</evidence>
<dbReference type="STRING" id="890420.SAMN05216226_10739"/>
<evidence type="ECO:0000256" key="3">
    <source>
        <dbReference type="ARBA" id="ARBA00022475"/>
    </source>
</evidence>
<keyword evidence="5 14" id="KW-0067">ATP-binding</keyword>
<dbReference type="InterPro" id="IPR050388">
    <property type="entry name" value="ABC_Ni/Peptide_Import"/>
</dbReference>
<dbReference type="Pfam" id="PF08352">
    <property type="entry name" value="oligo_HPY"/>
    <property type="match status" value="1"/>
</dbReference>
<dbReference type="InterPro" id="IPR003593">
    <property type="entry name" value="AAA+_ATPase"/>
</dbReference>
<proteinExistence type="predicted"/>
<dbReference type="GO" id="GO:0005886">
    <property type="term" value="C:plasma membrane"/>
    <property type="evidence" value="ECO:0007669"/>
    <property type="project" value="UniProtKB-SubCell"/>
</dbReference>
<keyword evidence="4" id="KW-0547">Nucleotide-binding</keyword>
<evidence type="ECO:0000256" key="2">
    <source>
        <dbReference type="ARBA" id="ARBA00022448"/>
    </source>
</evidence>
<evidence type="ECO:0000256" key="4">
    <source>
        <dbReference type="ARBA" id="ARBA00022741"/>
    </source>
</evidence>
<keyword evidence="8" id="KW-0472">Membrane</keyword>
<dbReference type="PROSITE" id="PS50893">
    <property type="entry name" value="ABC_TRANSPORTER_2"/>
    <property type="match status" value="1"/>
</dbReference>
<evidence type="ECO:0000256" key="8">
    <source>
        <dbReference type="ARBA" id="ARBA00023136"/>
    </source>
</evidence>
<dbReference type="InterPro" id="IPR013563">
    <property type="entry name" value="Oligopep_ABC_C"/>
</dbReference>
<keyword evidence="3" id="KW-1003">Cell membrane</keyword>
<accession>A0A1G8VMZ6</accession>
<dbReference type="GO" id="GO:0005524">
    <property type="term" value="F:ATP binding"/>
    <property type="evidence" value="ECO:0007669"/>
    <property type="project" value="UniProtKB-KW"/>
</dbReference>
<dbReference type="Proteomes" id="UP000198856">
    <property type="component" value="Unassembled WGS sequence"/>
</dbReference>
<protein>
    <recommendedName>
        <fullName evidence="11">Nickel import system ATP-binding protein NikD</fullName>
        <ecNumber evidence="10">7.2.2.11</ecNumber>
    </recommendedName>
</protein>
<dbReference type="CDD" id="cd03257">
    <property type="entry name" value="ABC_NikE_OppD_transporters"/>
    <property type="match status" value="1"/>
</dbReference>
<dbReference type="GO" id="GO:0015833">
    <property type="term" value="P:peptide transport"/>
    <property type="evidence" value="ECO:0007669"/>
    <property type="project" value="InterPro"/>
</dbReference>
<dbReference type="EC" id="7.2.2.11" evidence="10"/>
<evidence type="ECO:0000313" key="14">
    <source>
        <dbReference type="EMBL" id="SDJ67352.1"/>
    </source>
</evidence>
<keyword evidence="6" id="KW-1278">Translocase</keyword>
<dbReference type="PANTHER" id="PTHR43297:SF13">
    <property type="entry name" value="NICKEL ABC TRANSPORTER, ATP-BINDING PROTEIN"/>
    <property type="match status" value="1"/>
</dbReference>
<evidence type="ECO:0000256" key="1">
    <source>
        <dbReference type="ARBA" id="ARBA00004202"/>
    </source>
</evidence>
<name>A0A1G8VMZ6_9EURY</name>
<dbReference type="EMBL" id="FNFC01000007">
    <property type="protein sequence ID" value="SDJ67352.1"/>
    <property type="molecule type" value="Genomic_DNA"/>
</dbReference>
<dbReference type="NCBIfam" id="TIGR01727">
    <property type="entry name" value="oligo_HPY"/>
    <property type="match status" value="1"/>
</dbReference>
<evidence type="ECO:0000256" key="11">
    <source>
        <dbReference type="ARBA" id="ARBA00044143"/>
    </source>
</evidence>
<evidence type="ECO:0000256" key="10">
    <source>
        <dbReference type="ARBA" id="ARBA00039098"/>
    </source>
</evidence>
<organism evidence="14 15">
    <name type="scientific">Halovenus aranensis</name>
    <dbReference type="NCBI Taxonomy" id="890420"/>
    <lineage>
        <taxon>Archaea</taxon>
        <taxon>Methanobacteriati</taxon>
        <taxon>Methanobacteriota</taxon>
        <taxon>Stenosarchaea group</taxon>
        <taxon>Halobacteria</taxon>
        <taxon>Halobacteriales</taxon>
        <taxon>Haloarculaceae</taxon>
        <taxon>Halovenus</taxon>
    </lineage>
</organism>
<evidence type="ECO:0000256" key="12">
    <source>
        <dbReference type="ARBA" id="ARBA00048610"/>
    </source>
</evidence>
<dbReference type="InterPro" id="IPR003439">
    <property type="entry name" value="ABC_transporter-like_ATP-bd"/>
</dbReference>
<sequence length="387" mass="41947">MSEEPLLSVENLRTTFTTDQEQIRAVDGVSFSVPSRQTLGVVGESGSGKSVTARSILGLVDAPGEVHPDSEIRYHDPTFVQQIARKYPDQVQWDDDGDGFVTVEAGSGEGDSVTVERGSVDLVAAPDTVVRSVRGSEIAMVFQDALSSLNPVYTVGNQIRELLGIHQGVTGSEATERAAELLESVGIPDPKRRLDEYPHQFSGGMQQRAVIALALACDPSVLLCDEPTTALDVTIQAQILELLERLQRERGLSIVFITHDMGVIAQVADSVAVMYAGEIVERASVSRLFDDPKHPYARGLLQSIPGLTGDVDRLPTIDGSVPTPNEPATYCRYAPRCPKAFEECETIHPEHVSVGEGDHTAACLLYPESAGLAERLDRHHDTEETHE</sequence>
<evidence type="ECO:0000256" key="5">
    <source>
        <dbReference type="ARBA" id="ARBA00022840"/>
    </source>
</evidence>
<evidence type="ECO:0000256" key="7">
    <source>
        <dbReference type="ARBA" id="ARBA00023065"/>
    </source>
</evidence>
<reference evidence="14 15" key="1">
    <citation type="submission" date="2016-10" db="EMBL/GenBank/DDBJ databases">
        <authorList>
            <person name="de Groot N.N."/>
        </authorList>
    </citation>
    <scope>NUCLEOTIDE SEQUENCE [LARGE SCALE GENOMIC DNA]</scope>
    <source>
        <strain evidence="14 15">IBRC-M10015</strain>
    </source>
</reference>
<dbReference type="PANTHER" id="PTHR43297">
    <property type="entry name" value="OLIGOPEPTIDE TRANSPORT ATP-BINDING PROTEIN APPD"/>
    <property type="match status" value="1"/>
</dbReference>
<dbReference type="InterPro" id="IPR017871">
    <property type="entry name" value="ABC_transporter-like_CS"/>
</dbReference>
<dbReference type="SMART" id="SM00382">
    <property type="entry name" value="AAA"/>
    <property type="match status" value="1"/>
</dbReference>
<dbReference type="RefSeq" id="WP_092701901.1">
    <property type="nucleotide sequence ID" value="NZ_FNFC01000007.1"/>
</dbReference>
<comment type="catalytic activity">
    <reaction evidence="12">
        <text>Ni(2+)(out) + ATP + H2O = Ni(2+)(in) + ADP + phosphate + H(+)</text>
        <dbReference type="Rhea" id="RHEA:15557"/>
        <dbReference type="ChEBI" id="CHEBI:15377"/>
        <dbReference type="ChEBI" id="CHEBI:15378"/>
        <dbReference type="ChEBI" id="CHEBI:30616"/>
        <dbReference type="ChEBI" id="CHEBI:43474"/>
        <dbReference type="ChEBI" id="CHEBI:49786"/>
        <dbReference type="ChEBI" id="CHEBI:456216"/>
        <dbReference type="EC" id="7.2.2.11"/>
    </reaction>
    <physiologicalReaction direction="left-to-right" evidence="12">
        <dbReference type="Rhea" id="RHEA:15558"/>
    </physiologicalReaction>
</comment>
<gene>
    <name evidence="14" type="ORF">SAMN05216226_10739</name>
</gene>
<keyword evidence="7" id="KW-0406">Ion transport</keyword>
<dbReference type="Gene3D" id="3.40.50.300">
    <property type="entry name" value="P-loop containing nucleotide triphosphate hydrolases"/>
    <property type="match status" value="1"/>
</dbReference>
<dbReference type="SUPFAM" id="SSF52540">
    <property type="entry name" value="P-loop containing nucleoside triphosphate hydrolases"/>
    <property type="match status" value="1"/>
</dbReference>
<dbReference type="InterPro" id="IPR027417">
    <property type="entry name" value="P-loop_NTPase"/>
</dbReference>